<accession>A0AAN9PTJ7</accession>
<feature type="repeat" description="PPR" evidence="3">
    <location>
        <begin position="369"/>
        <end position="403"/>
    </location>
</feature>
<dbReference type="Pfam" id="PF20430">
    <property type="entry name" value="Eplus_motif"/>
    <property type="match status" value="1"/>
</dbReference>
<dbReference type="Pfam" id="PF13041">
    <property type="entry name" value="PPR_2"/>
    <property type="match status" value="3"/>
</dbReference>
<gene>
    <name evidence="5" type="ORF">RJT34_06438</name>
</gene>
<keyword evidence="6" id="KW-1185">Reference proteome</keyword>
<dbReference type="PANTHER" id="PTHR24015">
    <property type="entry name" value="OS07G0578800 PROTEIN-RELATED"/>
    <property type="match status" value="1"/>
</dbReference>
<dbReference type="PROSITE" id="PS51375">
    <property type="entry name" value="PPR"/>
    <property type="match status" value="4"/>
</dbReference>
<name>A0AAN9PTJ7_CLITE</name>
<dbReference type="FunFam" id="1.25.40.10:FF:001767">
    <property type="entry name" value="Pentatricopeptide repeat-containing protein At5g15340, mitochondrial"/>
    <property type="match status" value="1"/>
</dbReference>
<dbReference type="FunFam" id="1.25.40.10:FF:000144">
    <property type="entry name" value="Pentatricopeptide repeat-containing protein, mitochondrial"/>
    <property type="match status" value="1"/>
</dbReference>
<comment type="caution">
    <text evidence="5">The sequence shown here is derived from an EMBL/GenBank/DDBJ whole genome shotgun (WGS) entry which is preliminary data.</text>
</comment>
<dbReference type="InterPro" id="IPR032867">
    <property type="entry name" value="DYW_dom"/>
</dbReference>
<evidence type="ECO:0000256" key="2">
    <source>
        <dbReference type="ARBA" id="ARBA00022737"/>
    </source>
</evidence>
<dbReference type="Gene3D" id="1.25.40.10">
    <property type="entry name" value="Tetratricopeptide repeat domain"/>
    <property type="match status" value="5"/>
</dbReference>
<dbReference type="Proteomes" id="UP001359559">
    <property type="component" value="Unassembled WGS sequence"/>
</dbReference>
<dbReference type="GO" id="GO:0008270">
    <property type="term" value="F:zinc ion binding"/>
    <property type="evidence" value="ECO:0007669"/>
    <property type="project" value="InterPro"/>
</dbReference>
<dbReference type="FunFam" id="1.25.40.10:FF:000351">
    <property type="entry name" value="Pentatricopeptide repeat-containing protein"/>
    <property type="match status" value="1"/>
</dbReference>
<feature type="repeat" description="PPR" evidence="3">
    <location>
        <begin position="65"/>
        <end position="99"/>
    </location>
</feature>
<organism evidence="5 6">
    <name type="scientific">Clitoria ternatea</name>
    <name type="common">Butterfly pea</name>
    <dbReference type="NCBI Taxonomy" id="43366"/>
    <lineage>
        <taxon>Eukaryota</taxon>
        <taxon>Viridiplantae</taxon>
        <taxon>Streptophyta</taxon>
        <taxon>Embryophyta</taxon>
        <taxon>Tracheophyta</taxon>
        <taxon>Spermatophyta</taxon>
        <taxon>Magnoliopsida</taxon>
        <taxon>eudicotyledons</taxon>
        <taxon>Gunneridae</taxon>
        <taxon>Pentapetalae</taxon>
        <taxon>rosids</taxon>
        <taxon>fabids</taxon>
        <taxon>Fabales</taxon>
        <taxon>Fabaceae</taxon>
        <taxon>Papilionoideae</taxon>
        <taxon>50 kb inversion clade</taxon>
        <taxon>NPAAA clade</taxon>
        <taxon>indigoferoid/millettioid clade</taxon>
        <taxon>Phaseoleae</taxon>
        <taxon>Clitoria</taxon>
    </lineage>
</organism>
<dbReference type="Pfam" id="PF14432">
    <property type="entry name" value="DYW_deaminase"/>
    <property type="match status" value="1"/>
</dbReference>
<dbReference type="Pfam" id="PF01535">
    <property type="entry name" value="PPR"/>
    <property type="match status" value="4"/>
</dbReference>
<dbReference type="GO" id="GO:0003723">
    <property type="term" value="F:RNA binding"/>
    <property type="evidence" value="ECO:0007669"/>
    <property type="project" value="InterPro"/>
</dbReference>
<evidence type="ECO:0000256" key="1">
    <source>
        <dbReference type="ARBA" id="ARBA00006643"/>
    </source>
</evidence>
<feature type="repeat" description="PPR" evidence="3">
    <location>
        <begin position="167"/>
        <end position="201"/>
    </location>
</feature>
<dbReference type="InterPro" id="IPR002885">
    <property type="entry name" value="PPR_rpt"/>
</dbReference>
<feature type="repeat" description="PPR" evidence="3">
    <location>
        <begin position="268"/>
        <end position="302"/>
    </location>
</feature>
<dbReference type="PANTHER" id="PTHR24015:SF2027">
    <property type="entry name" value="PENTACOTRIPEPTIDE-REPEAT REGION OF PRORP DOMAIN-CONTAINING PROTEIN"/>
    <property type="match status" value="1"/>
</dbReference>
<evidence type="ECO:0000259" key="4">
    <source>
        <dbReference type="Pfam" id="PF14432"/>
    </source>
</evidence>
<dbReference type="InterPro" id="IPR046848">
    <property type="entry name" value="E_motif"/>
</dbReference>
<dbReference type="FunFam" id="1.25.40.10:FF:000285">
    <property type="entry name" value="Pentatricopeptide repeat-containing protein, chloroplastic"/>
    <property type="match status" value="2"/>
</dbReference>
<dbReference type="EMBL" id="JAYKXN010000002">
    <property type="protein sequence ID" value="KAK7309587.1"/>
    <property type="molecule type" value="Genomic_DNA"/>
</dbReference>
<dbReference type="InterPro" id="IPR046849">
    <property type="entry name" value="E2_motif"/>
</dbReference>
<dbReference type="GO" id="GO:0009451">
    <property type="term" value="P:RNA modification"/>
    <property type="evidence" value="ECO:0007669"/>
    <property type="project" value="InterPro"/>
</dbReference>
<evidence type="ECO:0000313" key="5">
    <source>
        <dbReference type="EMBL" id="KAK7309587.1"/>
    </source>
</evidence>
<evidence type="ECO:0000313" key="6">
    <source>
        <dbReference type="Proteomes" id="UP001359559"/>
    </source>
</evidence>
<dbReference type="SUPFAM" id="SSF48452">
    <property type="entry name" value="TPR-like"/>
    <property type="match status" value="1"/>
</dbReference>
<feature type="domain" description="DYW" evidence="4">
    <location>
        <begin position="583"/>
        <end position="676"/>
    </location>
</feature>
<sequence length="676" mass="75481">MNFYSSLIARCAHTKSLTTLRTVHTNIIKSGFSYSLLAHKLIDAYIKCGYLAEARKLFDDLPNRHVVTWNSMISSHVSHGKSKEAVEFFGNMLVEGVLPDAYSFSAIFKAFSELGLRRHGQRAHGLAVVLGLEVLDGFVASALVDMYAKFDKMRDAHLVFDRVLEKDVVLFSALIVGYAQHGLYGEALEVFEDMVNRGVKPNEYTLASILISCGNLGDLVNGQLIHGLVVKSGMESVVASQTSLLTMYSRCSMVEDSIKVFNQLDYASQVTWTSFVVGLVHNGREEAAVSIFREMIRCSISPNPFVLSSVLHACSSLAMLAVGEQIHAITMKLGVDGNKYAGAALINLYGKCGNIGKARSVFDVLSELDVVSINSMIYAYAQNGFGHEALQLFERMKKLGLVPNGVTFISLLLACNNAGLVEEGCQIFASIRSNQNIELTRDHFTCMIDLLGRSRRLEEAAMLIQEVRNPDVVLWRTLLNACKIHGEVEMAEKIMRKVLELSPGDGGTHILLTNLYASAGKWNQVIEMKSTIRDLNLKKSPAISWVDVDREVHTFMAGDLSHPRANEIFEMLHKLIEKVKTLGYNPDTRFVLQDLDEEKKRSSLYYHSEKLAIAFALWKTIGRTTTIRIFKNLRVCGDCHSWIKFVSHLTGRDIIARDAKRFHHFKGGLCSCKDYW</sequence>
<protein>
    <recommendedName>
        <fullName evidence="4">DYW domain-containing protein</fullName>
    </recommendedName>
</protein>
<comment type="similarity">
    <text evidence="1">Belongs to the PPR family. PCMP-H subfamily.</text>
</comment>
<dbReference type="NCBIfam" id="TIGR00756">
    <property type="entry name" value="PPR"/>
    <property type="match status" value="4"/>
</dbReference>
<dbReference type="InterPro" id="IPR011990">
    <property type="entry name" value="TPR-like_helical_dom_sf"/>
</dbReference>
<reference evidence="5 6" key="1">
    <citation type="submission" date="2024-01" db="EMBL/GenBank/DDBJ databases">
        <title>The genomes of 5 underutilized Papilionoideae crops provide insights into root nodulation and disease resistance.</title>
        <authorList>
            <person name="Yuan L."/>
        </authorList>
    </citation>
    <scope>NUCLEOTIDE SEQUENCE [LARGE SCALE GENOMIC DNA]</scope>
    <source>
        <strain evidence="5">LY-2023</strain>
        <tissue evidence="5">Leaf</tissue>
    </source>
</reference>
<dbReference type="AlphaFoldDB" id="A0AAN9PTJ7"/>
<proteinExistence type="inferred from homology"/>
<dbReference type="InterPro" id="IPR046960">
    <property type="entry name" value="PPR_At4g14850-like_plant"/>
</dbReference>
<keyword evidence="2" id="KW-0677">Repeat</keyword>
<evidence type="ECO:0000256" key="3">
    <source>
        <dbReference type="PROSITE-ProRule" id="PRU00708"/>
    </source>
</evidence>
<dbReference type="Pfam" id="PF20431">
    <property type="entry name" value="E_motif"/>
    <property type="match status" value="1"/>
</dbReference>